<sequence length="433" mass="48219">MIHYDTAVIGSGIAGLTAAIYSQSHGQRTVLISQGQSAMHFASGSFDVLSRLPDGAPVSHPFKSMPTLFQLRPTHPYHRVGIETIRASLTWFSEMMAGCGIPLTHQADEANHFRITALGTLKSTWLSQPYVYQHRCEVPFKRIVVISVKGYRDFSPQMIRDNLSLHPDFANTPIVSQFITLPVRPNGTHNWRALDLAHQLRIEANWQHWCEQLNHFANADDLVVLPAILGNGDGLIQLSELHKITGLTFNEVAAMPPSLLGIRIEEALLREFRRLGGTLLRGDSVTNGEFHYNKLVNLSTAHLGSTKLHAKRFIMATGSYFSQGLKAEYHQIREPIFELEMDTNYQQGNWYQPRFAGNQAHPFVAFGVKTDAQLRPYRQGKVVSNLYCCGAMLANYDPVFEGCGGGVTIATAFHAARQMLLTPQATHTSEAIL</sequence>
<evidence type="ECO:0000256" key="1">
    <source>
        <dbReference type="ARBA" id="ARBA00022630"/>
    </source>
</evidence>
<dbReference type="HAMAP" id="MF_00753">
    <property type="entry name" value="Glycerol3P_GlpB"/>
    <property type="match status" value="1"/>
</dbReference>
<comment type="caution">
    <text evidence="6">The sequence shown here is derived from an EMBL/GenBank/DDBJ whole genome shotgun (WGS) entry which is preliminary data.</text>
</comment>
<keyword evidence="1 4" id="KW-0285">Flavoprotein</keyword>
<proteinExistence type="inferred from homology"/>
<dbReference type="InterPro" id="IPR003953">
    <property type="entry name" value="FAD-dep_OxRdtase_2_FAD-bd"/>
</dbReference>
<dbReference type="PANTHER" id="PTHR42949">
    <property type="entry name" value="ANAEROBIC GLYCEROL-3-PHOSPHATE DEHYDROGENASE SUBUNIT B"/>
    <property type="match status" value="1"/>
</dbReference>
<evidence type="ECO:0000256" key="3">
    <source>
        <dbReference type="ARBA" id="ARBA00023002"/>
    </source>
</evidence>
<accession>A0ABS7YPA5</accession>
<dbReference type="GO" id="GO:0004368">
    <property type="term" value="F:glycerol-3-phosphate dehydrogenase (quinone) activity"/>
    <property type="evidence" value="ECO:0007669"/>
    <property type="project" value="UniProtKB-EC"/>
</dbReference>
<feature type="domain" description="FAD-dependent oxidoreductase 2 FAD-binding" evidence="5">
    <location>
        <begin position="5"/>
        <end position="407"/>
    </location>
</feature>
<evidence type="ECO:0000259" key="5">
    <source>
        <dbReference type="Pfam" id="PF00890"/>
    </source>
</evidence>
<dbReference type="Gene3D" id="3.50.50.60">
    <property type="entry name" value="FAD/NAD(P)-binding domain"/>
    <property type="match status" value="1"/>
</dbReference>
<dbReference type="NCBIfam" id="NF003720">
    <property type="entry name" value="PRK05329.1-3"/>
    <property type="match status" value="1"/>
</dbReference>
<gene>
    <name evidence="4 6" type="primary">glpB</name>
    <name evidence="6" type="ORF">LDJ79_15390</name>
</gene>
<keyword evidence="2 4" id="KW-0288">FMN</keyword>
<dbReference type="EC" id="1.1.5.3" evidence="4"/>
<dbReference type="RefSeq" id="WP_225251222.1">
    <property type="nucleotide sequence ID" value="NZ_JAIWIU010000108.1"/>
</dbReference>
<keyword evidence="7" id="KW-1185">Reference proteome</keyword>
<dbReference type="InterPro" id="IPR009158">
    <property type="entry name" value="G3P_DH_GlpB_su"/>
</dbReference>
<dbReference type="PANTHER" id="PTHR42949:SF3">
    <property type="entry name" value="ANAEROBIC GLYCEROL-3-PHOSPHATE DEHYDROGENASE SUBUNIT B"/>
    <property type="match status" value="1"/>
</dbReference>
<dbReference type="SUPFAM" id="SSF51905">
    <property type="entry name" value="FAD/NAD(P)-binding domain"/>
    <property type="match status" value="1"/>
</dbReference>
<dbReference type="Proteomes" id="UP001199044">
    <property type="component" value="Unassembled WGS sequence"/>
</dbReference>
<comment type="subunit">
    <text evidence="4">Composed of a catalytic GlpA/B dimer and of membrane bound GlpC.</text>
</comment>
<evidence type="ECO:0000313" key="7">
    <source>
        <dbReference type="Proteomes" id="UP001199044"/>
    </source>
</evidence>
<keyword evidence="3 4" id="KW-0560">Oxidoreductase</keyword>
<dbReference type="InterPro" id="IPR036188">
    <property type="entry name" value="FAD/NAD-bd_sf"/>
</dbReference>
<reference evidence="7" key="1">
    <citation type="submission" date="2023-07" db="EMBL/GenBank/DDBJ databases">
        <title>Molecular identification of indigenous halophilic bacteria isolated from red sea cost, biodegradation of synthetic dyes and assessment of degraded metabolite toxicity.</title>
        <authorList>
            <person name="Chaieb K."/>
            <person name="Altayb H.N."/>
        </authorList>
    </citation>
    <scope>NUCLEOTIDE SEQUENCE [LARGE SCALE GENOMIC DNA]</scope>
    <source>
        <strain evidence="7">K20</strain>
    </source>
</reference>
<name>A0ABS7YPA5_9VIBR</name>
<organism evidence="6 7">
    <name type="scientific">Vibrio tritonius</name>
    <dbReference type="NCBI Taxonomy" id="1435069"/>
    <lineage>
        <taxon>Bacteria</taxon>
        <taxon>Pseudomonadati</taxon>
        <taxon>Pseudomonadota</taxon>
        <taxon>Gammaproteobacteria</taxon>
        <taxon>Vibrionales</taxon>
        <taxon>Vibrionaceae</taxon>
        <taxon>Vibrio</taxon>
    </lineage>
</organism>
<comment type="catalytic activity">
    <reaction evidence="4">
        <text>a quinone + sn-glycerol 3-phosphate = dihydroxyacetone phosphate + a quinol</text>
        <dbReference type="Rhea" id="RHEA:18977"/>
        <dbReference type="ChEBI" id="CHEBI:24646"/>
        <dbReference type="ChEBI" id="CHEBI:57597"/>
        <dbReference type="ChEBI" id="CHEBI:57642"/>
        <dbReference type="ChEBI" id="CHEBI:132124"/>
        <dbReference type="EC" id="1.1.5.3"/>
    </reaction>
</comment>
<evidence type="ECO:0000313" key="6">
    <source>
        <dbReference type="EMBL" id="MCA2017508.1"/>
    </source>
</evidence>
<dbReference type="InterPro" id="IPR051691">
    <property type="entry name" value="Metab_Enz_Cyan_OpOx_G3PDH"/>
</dbReference>
<dbReference type="Pfam" id="PF00890">
    <property type="entry name" value="FAD_binding_2"/>
    <property type="match status" value="1"/>
</dbReference>
<evidence type="ECO:0000256" key="2">
    <source>
        <dbReference type="ARBA" id="ARBA00022643"/>
    </source>
</evidence>
<evidence type="ECO:0000256" key="4">
    <source>
        <dbReference type="HAMAP-Rule" id="MF_00753"/>
    </source>
</evidence>
<dbReference type="NCBIfam" id="TIGR03378">
    <property type="entry name" value="glycerol3P_GlpB"/>
    <property type="match status" value="1"/>
</dbReference>
<comment type="cofactor">
    <cofactor evidence="4">
        <name>FMN</name>
        <dbReference type="ChEBI" id="CHEBI:58210"/>
    </cofactor>
</comment>
<comment type="function">
    <text evidence="4">Conversion of glycerol 3-phosphate to dihydroxyacetone. Uses fumarate or nitrate as electron acceptor.</text>
</comment>
<comment type="similarity">
    <text evidence="4">Belongs to the anaerobic G-3-P dehydrogenase subunit B family.</text>
</comment>
<protein>
    <recommendedName>
        <fullName evidence="4">Anaerobic glycerol-3-phosphate dehydrogenase subunit B</fullName>
        <shortName evidence="4">Anaerobic G-3-P dehydrogenase subunit B</shortName>
        <shortName evidence="4">Anaerobic G3Pdhase B</shortName>
        <ecNumber evidence="4">1.1.5.3</ecNumber>
    </recommendedName>
</protein>
<dbReference type="EMBL" id="JAIWIU010000108">
    <property type="protein sequence ID" value="MCA2017508.1"/>
    <property type="molecule type" value="Genomic_DNA"/>
</dbReference>
<dbReference type="PIRSF" id="PIRSF000141">
    <property type="entry name" value="Anaerobic_G3P_dh"/>
    <property type="match status" value="1"/>
</dbReference>
<comment type="pathway">
    <text evidence="4">Polyol metabolism; glycerol degradation via glycerol kinase pathway; glycerone phosphate from sn-glycerol 3-phosphate (anaerobic route): step 1/1.</text>
</comment>